<dbReference type="SUPFAM" id="SSF56317">
    <property type="entry name" value="Carbon-nitrogen hydrolase"/>
    <property type="match status" value="1"/>
</dbReference>
<dbReference type="PANTHER" id="PTHR43674:SF13">
    <property type="entry name" value="CN HYDROLASE DOMAIN-CONTAINING PROTEIN"/>
    <property type="match status" value="1"/>
</dbReference>
<dbReference type="PANTHER" id="PTHR43674">
    <property type="entry name" value="NITRILASE C965.09-RELATED"/>
    <property type="match status" value="1"/>
</dbReference>
<dbReference type="GO" id="GO:0016811">
    <property type="term" value="F:hydrolase activity, acting on carbon-nitrogen (but not peptide) bonds, in linear amides"/>
    <property type="evidence" value="ECO:0007669"/>
    <property type="project" value="TreeGrafter"/>
</dbReference>
<gene>
    <name evidence="3" type="ORF">SAMN05216180_2203</name>
</gene>
<dbReference type="Proteomes" id="UP000199158">
    <property type="component" value="Unassembled WGS sequence"/>
</dbReference>
<dbReference type="InterPro" id="IPR036526">
    <property type="entry name" value="C-N_Hydrolase_sf"/>
</dbReference>
<dbReference type="PROSITE" id="PS50263">
    <property type="entry name" value="CN_HYDROLASE"/>
    <property type="match status" value="1"/>
</dbReference>
<dbReference type="Pfam" id="PF00795">
    <property type="entry name" value="CN_hydrolase"/>
    <property type="match status" value="1"/>
</dbReference>
<reference evidence="3 4" key="1">
    <citation type="submission" date="2016-10" db="EMBL/GenBank/DDBJ databases">
        <authorList>
            <person name="de Groot N.N."/>
        </authorList>
    </citation>
    <scope>NUCLEOTIDE SEQUENCE [LARGE SCALE GENOMIC DNA]</scope>
    <source>
        <strain evidence="3 4">CGMCC 1.5070</strain>
    </source>
</reference>
<keyword evidence="1 3" id="KW-0378">Hydrolase</keyword>
<keyword evidence="4" id="KW-1185">Reference proteome</keyword>
<evidence type="ECO:0000259" key="2">
    <source>
        <dbReference type="PROSITE" id="PS50263"/>
    </source>
</evidence>
<dbReference type="Gene3D" id="3.60.110.10">
    <property type="entry name" value="Carbon-nitrogen hydrolase"/>
    <property type="match status" value="1"/>
</dbReference>
<evidence type="ECO:0000313" key="3">
    <source>
        <dbReference type="EMBL" id="SEM95684.1"/>
    </source>
</evidence>
<dbReference type="InterPro" id="IPR050345">
    <property type="entry name" value="Aliph_Amidase/BUP"/>
</dbReference>
<dbReference type="OrthoDB" id="9811121at2"/>
<dbReference type="InterPro" id="IPR003010">
    <property type="entry name" value="C-N_Hydrolase"/>
</dbReference>
<dbReference type="EMBL" id="FOCG01000002">
    <property type="protein sequence ID" value="SEM95684.1"/>
    <property type="molecule type" value="Genomic_DNA"/>
</dbReference>
<protein>
    <submittedName>
        <fullName evidence="3">Predicted amidohydrolase</fullName>
    </submittedName>
</protein>
<accession>A0A1H8CMN1</accession>
<feature type="domain" description="CN hydrolase" evidence="2">
    <location>
        <begin position="40"/>
        <end position="309"/>
    </location>
</feature>
<proteinExistence type="predicted"/>
<dbReference type="AlphaFoldDB" id="A0A1H8CMN1"/>
<sequence>MISFPNPFSLKGSEKKIIKVIDRLDINRSENLSFTDPAAVKVAAIPVKLRPYKKLDDYVEHLSEKMALAVEGGAQMVCFPELIGFAPLSIVPKYDRIVSDYKLCESGERGNFTNDVLYTYYDFLQEVYFTTFSELACQYGVYVLAGSIYLFDGDNLYNRSYLFDPDGDVLGYQNKTHLAEDEVQIGVTPGNTLTLFDTKIGKFCVSIGQDSCYFEVYRIAKGLGAQVMLCPTCNINYGCRYPNVADVYLRVQETALFAVKSTMVGDILQRRFGGVCGIYCPSVIAAEKQGILASSDNDAEKPVVSRINLTKLDNVFNPYACDINEEFSQDFAQRHFGETQSATASSLEV</sequence>
<name>A0A1H8CMN1_9FIRM</name>
<dbReference type="RefSeq" id="WP_092754979.1">
    <property type="nucleotide sequence ID" value="NZ_FOCG01000002.1"/>
</dbReference>
<organism evidence="3 4">
    <name type="scientific">Hydrogenoanaerobacterium saccharovorans</name>
    <dbReference type="NCBI Taxonomy" id="474960"/>
    <lineage>
        <taxon>Bacteria</taxon>
        <taxon>Bacillati</taxon>
        <taxon>Bacillota</taxon>
        <taxon>Clostridia</taxon>
        <taxon>Eubacteriales</taxon>
        <taxon>Oscillospiraceae</taxon>
        <taxon>Hydrogenoanaerobacterium</taxon>
    </lineage>
</organism>
<evidence type="ECO:0000256" key="1">
    <source>
        <dbReference type="ARBA" id="ARBA00022801"/>
    </source>
</evidence>
<evidence type="ECO:0000313" key="4">
    <source>
        <dbReference type="Proteomes" id="UP000199158"/>
    </source>
</evidence>
<dbReference type="STRING" id="474960.SAMN05216180_2203"/>